<keyword evidence="1" id="KW-0676">Redox-active center</keyword>
<feature type="region of interest" description="Disordered" evidence="2">
    <location>
        <begin position="133"/>
        <end position="174"/>
    </location>
</feature>
<dbReference type="AlphaFoldDB" id="A0A225AXG6"/>
<dbReference type="OrthoDB" id="60822at2759"/>
<accession>A0A225AXG6</accession>
<dbReference type="EMBL" id="LFMY01000007">
    <property type="protein sequence ID" value="OKL59676.1"/>
    <property type="molecule type" value="Genomic_DNA"/>
</dbReference>
<dbReference type="InterPro" id="IPR036249">
    <property type="entry name" value="Thioredoxin-like_sf"/>
</dbReference>
<feature type="compositionally biased region" description="Basic and acidic residues" evidence="2">
    <location>
        <begin position="133"/>
        <end position="168"/>
    </location>
</feature>
<reference evidence="3 4" key="1">
    <citation type="submission" date="2015-06" db="EMBL/GenBank/DDBJ databases">
        <title>Talaromyces atroroseus IBT 11181 draft genome.</title>
        <authorList>
            <person name="Rasmussen K.B."/>
            <person name="Rasmussen S."/>
            <person name="Petersen B."/>
            <person name="Sicheritz-Ponten T."/>
            <person name="Mortensen U.H."/>
            <person name="Thrane U."/>
        </authorList>
    </citation>
    <scope>NUCLEOTIDE SEQUENCE [LARGE SCALE GENOMIC DNA]</scope>
    <source>
        <strain evidence="3 4">IBT 11181</strain>
    </source>
</reference>
<organism evidence="3 4">
    <name type="scientific">Talaromyces atroroseus</name>
    <dbReference type="NCBI Taxonomy" id="1441469"/>
    <lineage>
        <taxon>Eukaryota</taxon>
        <taxon>Fungi</taxon>
        <taxon>Dikarya</taxon>
        <taxon>Ascomycota</taxon>
        <taxon>Pezizomycotina</taxon>
        <taxon>Eurotiomycetes</taxon>
        <taxon>Eurotiomycetidae</taxon>
        <taxon>Eurotiales</taxon>
        <taxon>Trichocomaceae</taxon>
        <taxon>Talaromyces</taxon>
        <taxon>Talaromyces sect. Trachyspermi</taxon>
    </lineage>
</organism>
<evidence type="ECO:0000313" key="3">
    <source>
        <dbReference type="EMBL" id="OKL59676.1"/>
    </source>
</evidence>
<protein>
    <recommendedName>
        <fullName evidence="5">Selenoprotein W-like protein</fullName>
    </recommendedName>
</protein>
<evidence type="ECO:0000313" key="4">
    <source>
        <dbReference type="Proteomes" id="UP000214365"/>
    </source>
</evidence>
<dbReference type="NCBIfam" id="TIGR02174">
    <property type="entry name" value="CXXU_selWTH"/>
    <property type="match status" value="1"/>
</dbReference>
<comment type="caution">
    <text evidence="3">The sequence shown here is derived from an EMBL/GenBank/DDBJ whole genome shotgun (WGS) entry which is preliminary data.</text>
</comment>
<sequence length="174" mass="19353">MTEPVAPIEQTIRQHSRHSFLSHHHQYVNLPRITIKYCTQCKWMLRAAYFAQELLSTFSTTLGEVSLVPATGGVFTVTILHSSSVSSAKEPGSPGTDLIETLLWDRKTHGGFPEVKHLKSLVRNIADPTRSLGHVDRALEKANQGDKDTQSSVAGHKEDEKEQTKSEEACEDCQ</sequence>
<evidence type="ECO:0000256" key="2">
    <source>
        <dbReference type="SAM" id="MobiDB-lite"/>
    </source>
</evidence>
<dbReference type="Pfam" id="PF10262">
    <property type="entry name" value="Rdx"/>
    <property type="match status" value="1"/>
</dbReference>
<dbReference type="InterPro" id="IPR011893">
    <property type="entry name" value="Selenoprotein_Rdx-typ"/>
</dbReference>
<name>A0A225AXG6_TALAT</name>
<dbReference type="SUPFAM" id="SSF52833">
    <property type="entry name" value="Thioredoxin-like"/>
    <property type="match status" value="1"/>
</dbReference>
<keyword evidence="4" id="KW-1185">Reference proteome</keyword>
<proteinExistence type="predicted"/>
<dbReference type="RefSeq" id="XP_020119797.1">
    <property type="nucleotide sequence ID" value="XM_020267580.1"/>
</dbReference>
<evidence type="ECO:0000256" key="1">
    <source>
        <dbReference type="ARBA" id="ARBA00023284"/>
    </source>
</evidence>
<dbReference type="PANTHER" id="PTHR36417">
    <property type="entry name" value="SELENOPROTEIN DOMAIN PROTEIN (AFU_ORTHOLOGUE AFUA_1G05220)"/>
    <property type="match status" value="1"/>
</dbReference>
<dbReference type="Gene3D" id="3.40.30.10">
    <property type="entry name" value="Glutaredoxin"/>
    <property type="match status" value="1"/>
</dbReference>
<evidence type="ECO:0008006" key="5">
    <source>
        <dbReference type="Google" id="ProtNLM"/>
    </source>
</evidence>
<dbReference type="Proteomes" id="UP000214365">
    <property type="component" value="Unassembled WGS sequence"/>
</dbReference>
<dbReference type="PANTHER" id="PTHR36417:SF2">
    <property type="entry name" value="SELENOPROTEIN DOMAIN PROTEIN (AFU_ORTHOLOGUE AFUA_1G05220)"/>
    <property type="match status" value="1"/>
</dbReference>
<dbReference type="GeneID" id="31005032"/>
<gene>
    <name evidence="3" type="ORF">UA08_05276</name>
</gene>